<accession>A0ABR3T980</accession>
<dbReference type="Proteomes" id="UP001521184">
    <property type="component" value="Unassembled WGS sequence"/>
</dbReference>
<dbReference type="PROSITE" id="PS50048">
    <property type="entry name" value="ZN2_CY6_FUNGAL_2"/>
    <property type="match status" value="1"/>
</dbReference>
<feature type="domain" description="Zn(2)-C6 fungal-type" evidence="6">
    <location>
        <begin position="16"/>
        <end position="45"/>
    </location>
</feature>
<dbReference type="PANTHER" id="PTHR47424">
    <property type="entry name" value="REGULATORY PROTEIN GAL4"/>
    <property type="match status" value="1"/>
</dbReference>
<keyword evidence="1" id="KW-0479">Metal-binding</keyword>
<name>A0ABR3T980_9PEZI</name>
<dbReference type="PANTHER" id="PTHR47424:SF14">
    <property type="entry name" value="ZINC FINGER PROTEIN GRT1"/>
    <property type="match status" value="1"/>
</dbReference>
<evidence type="ECO:0000313" key="7">
    <source>
        <dbReference type="EMBL" id="KAL1635921.1"/>
    </source>
</evidence>
<dbReference type="InterPro" id="IPR036864">
    <property type="entry name" value="Zn2-C6_fun-type_DNA-bd_sf"/>
</dbReference>
<dbReference type="Pfam" id="PF04082">
    <property type="entry name" value="Fungal_trans"/>
    <property type="match status" value="1"/>
</dbReference>
<feature type="region of interest" description="Disordered" evidence="5">
    <location>
        <begin position="45"/>
        <end position="90"/>
    </location>
</feature>
<reference evidence="7 8" key="1">
    <citation type="journal article" date="2023" name="Plant Dis.">
        <title>First Report of Diplodia intermedia Causing Canker and Dieback Diseases on Apple Trees in Canada.</title>
        <authorList>
            <person name="Ellouze W."/>
            <person name="Ilyukhin E."/>
            <person name="Sulman M."/>
            <person name="Ali S."/>
        </authorList>
    </citation>
    <scope>NUCLEOTIDE SEQUENCE [LARGE SCALE GENOMIC DNA]</scope>
    <source>
        <strain evidence="7 8">M45-28</strain>
    </source>
</reference>
<dbReference type="CDD" id="cd12148">
    <property type="entry name" value="fungal_TF_MHR"/>
    <property type="match status" value="1"/>
</dbReference>
<protein>
    <recommendedName>
        <fullName evidence="6">Zn(2)-C6 fungal-type domain-containing protein</fullName>
    </recommendedName>
</protein>
<dbReference type="InterPro" id="IPR051127">
    <property type="entry name" value="Fungal_SecMet_Regulators"/>
</dbReference>
<dbReference type="SMART" id="SM00906">
    <property type="entry name" value="Fungal_trans"/>
    <property type="match status" value="1"/>
</dbReference>
<dbReference type="PROSITE" id="PS00463">
    <property type="entry name" value="ZN2_CY6_FUNGAL_1"/>
    <property type="match status" value="1"/>
</dbReference>
<keyword evidence="2" id="KW-0805">Transcription regulation</keyword>
<evidence type="ECO:0000256" key="5">
    <source>
        <dbReference type="SAM" id="MobiDB-lite"/>
    </source>
</evidence>
<dbReference type="CDD" id="cd00067">
    <property type="entry name" value="GAL4"/>
    <property type="match status" value="1"/>
</dbReference>
<dbReference type="SMART" id="SM00066">
    <property type="entry name" value="GAL4"/>
    <property type="match status" value="1"/>
</dbReference>
<dbReference type="SUPFAM" id="SSF57701">
    <property type="entry name" value="Zn2/Cys6 DNA-binding domain"/>
    <property type="match status" value="1"/>
</dbReference>
<evidence type="ECO:0000256" key="3">
    <source>
        <dbReference type="ARBA" id="ARBA00023163"/>
    </source>
</evidence>
<dbReference type="InterPro" id="IPR001138">
    <property type="entry name" value="Zn2Cys6_DnaBD"/>
</dbReference>
<organism evidence="7 8">
    <name type="scientific">Diplodia intermedia</name>
    <dbReference type="NCBI Taxonomy" id="856260"/>
    <lineage>
        <taxon>Eukaryota</taxon>
        <taxon>Fungi</taxon>
        <taxon>Dikarya</taxon>
        <taxon>Ascomycota</taxon>
        <taxon>Pezizomycotina</taxon>
        <taxon>Dothideomycetes</taxon>
        <taxon>Dothideomycetes incertae sedis</taxon>
        <taxon>Botryosphaeriales</taxon>
        <taxon>Botryosphaeriaceae</taxon>
        <taxon>Diplodia</taxon>
    </lineage>
</organism>
<sequence length="616" mass="67714">MPPTDAERATARASRACKICHARKVKCSGDQPCDACARAQQNCEYAPTEPTRRKRKASVLVDPPRIAPAPPLLTPVTSESPAATPHDPLLDPAEHKRQQEIRTGIGVHDPESGSFQFYGPASHFCFLDRIYQHIDRIGHVGMPKGVRKWRLHHFMFDFRNPHGSLNDALAEVHIQKEMGDLFIAEYFRTVHPQAPVLLKSEIDDTWSKFWSPPGIDRKPLKGKELVFLVLAIGARASSVKGKSDASRLENWAAYFAEKADTSSTFMLGPTLKAIHFMVLKAMYAFQLMKQNDGYLYLGFAARSALALGMHKCEVVRGNSYSQHRLRATFWTIYGLERIVSLFTGRPSSFHDDQIDASYPDDIIDEPGVADAKGACATFAAVRASADLGRIANVIAGGIYSPKSGVRRASDLLAVHQVARDCADALESLAHSVPPYLQFFDATLPVGAVWQEIQRTFLGMWYHLMHILVHRPALTYATFFASRFEAQTTAGSLLDINASVAASVTSAKAIIQIANDACCNRAPNLKSDGSVAFFLLVASITLLYDVLDPGTTPSYARATFEVVESAIHTLGTMQHVGPNNSKELSLDIMKFAKDALASGGEEVSLERDLTGAFPWLR</sequence>
<evidence type="ECO:0000256" key="1">
    <source>
        <dbReference type="ARBA" id="ARBA00022723"/>
    </source>
</evidence>
<proteinExistence type="predicted"/>
<dbReference type="InterPro" id="IPR007219">
    <property type="entry name" value="XnlR_reg_dom"/>
</dbReference>
<evidence type="ECO:0000256" key="2">
    <source>
        <dbReference type="ARBA" id="ARBA00023015"/>
    </source>
</evidence>
<dbReference type="EMBL" id="JAKEKT020000108">
    <property type="protein sequence ID" value="KAL1635921.1"/>
    <property type="molecule type" value="Genomic_DNA"/>
</dbReference>
<dbReference type="Pfam" id="PF00172">
    <property type="entry name" value="Zn_clus"/>
    <property type="match status" value="1"/>
</dbReference>
<keyword evidence="3" id="KW-0804">Transcription</keyword>
<evidence type="ECO:0000259" key="6">
    <source>
        <dbReference type="PROSITE" id="PS50048"/>
    </source>
</evidence>
<dbReference type="Gene3D" id="4.10.240.10">
    <property type="entry name" value="Zn(2)-C6 fungal-type DNA-binding domain"/>
    <property type="match status" value="1"/>
</dbReference>
<comment type="caution">
    <text evidence="7">The sequence shown here is derived from an EMBL/GenBank/DDBJ whole genome shotgun (WGS) entry which is preliminary data.</text>
</comment>
<evidence type="ECO:0000256" key="4">
    <source>
        <dbReference type="ARBA" id="ARBA00023242"/>
    </source>
</evidence>
<keyword evidence="4" id="KW-0539">Nucleus</keyword>
<keyword evidence="8" id="KW-1185">Reference proteome</keyword>
<gene>
    <name evidence="7" type="ORF">SLS58_010026</name>
</gene>
<evidence type="ECO:0000313" key="8">
    <source>
        <dbReference type="Proteomes" id="UP001521184"/>
    </source>
</evidence>